<keyword evidence="2" id="KW-1185">Reference proteome</keyword>
<dbReference type="AlphaFoldDB" id="A0A2A5T0C3"/>
<reference evidence="2" key="1">
    <citation type="submission" date="2017-04" db="EMBL/GenBank/DDBJ databases">
        <title>Genome evolution of the luminous symbionts of deep sea anglerfish.</title>
        <authorList>
            <person name="Hendry T.A."/>
        </authorList>
    </citation>
    <scope>NUCLEOTIDE SEQUENCE [LARGE SCALE GENOMIC DNA]</scope>
</reference>
<dbReference type="EMBL" id="NBYY01000033">
    <property type="protein sequence ID" value="PCS21580.1"/>
    <property type="molecule type" value="Genomic_DNA"/>
</dbReference>
<proteinExistence type="predicted"/>
<comment type="caution">
    <text evidence="1">The sequence shown here is derived from an EMBL/GenBank/DDBJ whole genome shotgun (WGS) entry which is preliminary data.</text>
</comment>
<evidence type="ECO:0000313" key="2">
    <source>
        <dbReference type="Proteomes" id="UP000219020"/>
    </source>
</evidence>
<evidence type="ECO:0000313" key="1">
    <source>
        <dbReference type="EMBL" id="PCS21580.1"/>
    </source>
</evidence>
<protein>
    <submittedName>
        <fullName evidence="1">Uncharacterized protein</fullName>
    </submittedName>
</protein>
<gene>
    <name evidence="1" type="ORF">BTN49_2829</name>
</gene>
<name>A0A2A5T0C3_9GAMM</name>
<dbReference type="RefSeq" id="WP_223866636.1">
    <property type="nucleotide sequence ID" value="NZ_RPGH01000058.1"/>
</dbReference>
<accession>A0A2A5T0C3</accession>
<organism evidence="1 2">
    <name type="scientific">Candidatus Enterovibrio escicola</name>
    <dbReference type="NCBI Taxonomy" id="1927127"/>
    <lineage>
        <taxon>Bacteria</taxon>
        <taxon>Pseudomonadati</taxon>
        <taxon>Pseudomonadota</taxon>
        <taxon>Gammaproteobacteria</taxon>
        <taxon>Vibrionales</taxon>
        <taxon>Vibrionaceae</taxon>
        <taxon>Enterovibrio</taxon>
    </lineage>
</organism>
<sequence length="47" mass="5353">MSSGDKVKIKNCVGIKKWPDIADEKTEFCHFGIDTVVGIWHKSFFLP</sequence>
<dbReference type="Proteomes" id="UP000219020">
    <property type="component" value="Unassembled WGS sequence"/>
</dbReference>